<gene>
    <name evidence="1" type="ORF">I4F81_003881</name>
</gene>
<organism evidence="1 2">
    <name type="scientific">Pyropia yezoensis</name>
    <name type="common">Susabi-nori</name>
    <name type="synonym">Porphyra yezoensis</name>
    <dbReference type="NCBI Taxonomy" id="2788"/>
    <lineage>
        <taxon>Eukaryota</taxon>
        <taxon>Rhodophyta</taxon>
        <taxon>Bangiophyceae</taxon>
        <taxon>Bangiales</taxon>
        <taxon>Bangiaceae</taxon>
        <taxon>Pyropia</taxon>
    </lineage>
</organism>
<dbReference type="EMBL" id="CM020618">
    <property type="protein sequence ID" value="KAK1861297.1"/>
    <property type="molecule type" value="Genomic_DNA"/>
</dbReference>
<name>A0ACC3BUU9_PYRYE</name>
<comment type="caution">
    <text evidence="1">The sequence shown here is derived from an EMBL/GenBank/DDBJ whole genome shotgun (WGS) entry which is preliminary data.</text>
</comment>
<protein>
    <submittedName>
        <fullName evidence="1">Uncharacterized protein</fullName>
    </submittedName>
</protein>
<evidence type="ECO:0000313" key="2">
    <source>
        <dbReference type="Proteomes" id="UP000798662"/>
    </source>
</evidence>
<proteinExistence type="predicted"/>
<keyword evidence="2" id="KW-1185">Reference proteome</keyword>
<accession>A0ACC3BUU9</accession>
<evidence type="ECO:0000313" key="1">
    <source>
        <dbReference type="EMBL" id="KAK1861297.1"/>
    </source>
</evidence>
<sequence length="921" mass="100248">MALAFVVAGAPSALRVIIVPTTSSSSRLSGCGAYTQRLRRSPCRPAPPSGTWVGLPLVPAWRGRLSCLPSSKTVTPPSCCAAETPVGEGAADRSALLRKLQSERLRSLEGLAAADEEDKPFWREHIMTLNLEIAVFSKKPLTLRQLIVQLGYMRDDGLPPLPHDVFSGSPVARPTSRVDRTRVLRALITKIYGMSMDDRLHLFLSGASGMGKTQILADFWSAVLLLRSGARARPNEPSFGGSQLFLSGALYEFARNLEVFGVTFNNNTPFLAEEAALCARGGVYQDLPIYARIVWTELNNGLCSWQDFVSQMHARLDLDGRLPVGVERLDATGIKAEALDFLSQRRGNLGADGVLLVDELSRVCEYDPANVHPEDEHSALSSRLRSKICDLRSVGSKEKSMGVVFASLSGLFMQAENEKATVMKTSSGRTMVCAASLNRPTMTAVRAFFQNLRSIPGIKITAASPASAPADVDSVIDAMCFLSGGHLRSMQTMLFDLSERRGMQNEQLWPLLRESLRTMSMSSTHAEIVKTYVRSPLLCAVVFLSHPVRGADKDVVIPGDVIILPGGQQVQKPDVHLQWDALVRSTTIIDSAVDDILYRNPTALPSFISGAMSAHAAARSKLKELHREQQVSDPEAELEADSNPVLTALGGINEMFGAGTSAKGWELFHTTWELTSSVCRSYIRHAFPTEIPGMGQYGNPSRSFTLAERYPAAYGLCGSALLLRMPLDNRHLLKGSRSFVSITQLLGHPADDLVGFLWVPESEVYPAVDAVIIHSRAGGESGSTLTHADLVIELLQFKTTESSGSQNTLPLTDKFVKPITMLPSLFPGHLWAEWESRVAFVCVANVLLSVDQGERHAVAAKVRRRVVCENGKNMTITSFLDNGGARSILCTRESLPRMYGQLFSGLMLSALDIVGAQVSTD</sequence>
<reference evidence="1" key="1">
    <citation type="submission" date="2019-11" db="EMBL/GenBank/DDBJ databases">
        <title>Nori genome reveals adaptations in red seaweeds to the harsh intertidal environment.</title>
        <authorList>
            <person name="Wang D."/>
            <person name="Mao Y."/>
        </authorList>
    </citation>
    <scope>NUCLEOTIDE SEQUENCE</scope>
    <source>
        <tissue evidence="1">Gametophyte</tissue>
    </source>
</reference>
<dbReference type="Proteomes" id="UP000798662">
    <property type="component" value="Chromosome 1"/>
</dbReference>